<reference evidence="2" key="1">
    <citation type="submission" date="2016-05" db="EMBL/GenBank/DDBJ databases">
        <authorList>
            <person name="Lavstsen T."/>
            <person name="Jespersen J.S."/>
        </authorList>
    </citation>
    <scope>NUCLEOTIDE SEQUENCE</scope>
    <source>
        <tissue evidence="2">Brain</tissue>
    </source>
</reference>
<protein>
    <recommendedName>
        <fullName evidence="1">Integrase core domain-containing protein</fullName>
    </recommendedName>
</protein>
<dbReference type="EMBL" id="HAEF01018206">
    <property type="protein sequence ID" value="SBR59365.1"/>
    <property type="molecule type" value="Transcribed_RNA"/>
</dbReference>
<sequence length="107" mass="12395">GNLPAHSHLIERSWRDIRRCVTLSYYNTLHSLEAEDLLDISSQDLFSVHQAFFPQLNMDLQAFVEGWNNHPLRTERNSAPEQMWYLGLMSNPVNQPESLQGLESPFP</sequence>
<evidence type="ECO:0000259" key="1">
    <source>
        <dbReference type="Pfam" id="PF24764"/>
    </source>
</evidence>
<accession>A0A1A8MR45</accession>
<feature type="non-terminal residue" evidence="2">
    <location>
        <position position="1"/>
    </location>
</feature>
<name>A0A1A8MR45_9TELE</name>
<evidence type="ECO:0000313" key="2">
    <source>
        <dbReference type="EMBL" id="SBR59365.1"/>
    </source>
</evidence>
<organism evidence="2">
    <name type="scientific">Nothobranchius pienaari</name>
    <dbReference type="NCBI Taxonomy" id="704102"/>
    <lineage>
        <taxon>Eukaryota</taxon>
        <taxon>Metazoa</taxon>
        <taxon>Chordata</taxon>
        <taxon>Craniata</taxon>
        <taxon>Vertebrata</taxon>
        <taxon>Euteleostomi</taxon>
        <taxon>Actinopterygii</taxon>
        <taxon>Neopterygii</taxon>
        <taxon>Teleostei</taxon>
        <taxon>Neoteleostei</taxon>
        <taxon>Acanthomorphata</taxon>
        <taxon>Ovalentaria</taxon>
        <taxon>Atherinomorphae</taxon>
        <taxon>Cyprinodontiformes</taxon>
        <taxon>Nothobranchiidae</taxon>
        <taxon>Nothobranchius</taxon>
    </lineage>
</organism>
<dbReference type="PANTHER" id="PTHR46791">
    <property type="entry name" value="EXPRESSED PROTEIN"/>
    <property type="match status" value="1"/>
</dbReference>
<dbReference type="PANTHER" id="PTHR46791:SF11">
    <property type="entry name" value="INTEGRASE CATALYTIC DOMAIN-CONTAINING PROTEIN"/>
    <property type="match status" value="1"/>
</dbReference>
<dbReference type="InterPro" id="IPR058913">
    <property type="entry name" value="Integrase_dom_put"/>
</dbReference>
<reference evidence="2" key="2">
    <citation type="submission" date="2016-06" db="EMBL/GenBank/DDBJ databases">
        <title>The genome of a short-lived fish provides insights into sex chromosome evolution and the genetic control of aging.</title>
        <authorList>
            <person name="Reichwald K."/>
            <person name="Felder M."/>
            <person name="Petzold A."/>
            <person name="Koch P."/>
            <person name="Groth M."/>
            <person name="Platzer M."/>
        </authorList>
    </citation>
    <scope>NUCLEOTIDE SEQUENCE</scope>
    <source>
        <tissue evidence="2">Brain</tissue>
    </source>
</reference>
<dbReference type="AlphaFoldDB" id="A0A1A8MR45"/>
<gene>
    <name evidence="2" type="primary">Nfu_g_1_009959</name>
</gene>
<proteinExistence type="predicted"/>
<dbReference type="Pfam" id="PF24764">
    <property type="entry name" value="rva_4"/>
    <property type="match status" value="1"/>
</dbReference>
<feature type="domain" description="Integrase core" evidence="1">
    <location>
        <begin position="6"/>
        <end position="92"/>
    </location>
</feature>